<evidence type="ECO:0000313" key="3">
    <source>
        <dbReference type="Proteomes" id="UP001530377"/>
    </source>
</evidence>
<dbReference type="SUPFAM" id="SSF46565">
    <property type="entry name" value="Chaperone J-domain"/>
    <property type="match status" value="1"/>
</dbReference>
<feature type="region of interest" description="Disordered" evidence="1">
    <location>
        <begin position="16"/>
        <end position="107"/>
    </location>
</feature>
<evidence type="ECO:0000256" key="1">
    <source>
        <dbReference type="SAM" id="MobiDB-lite"/>
    </source>
</evidence>
<name>A0ABD3RV01_9STRA</name>
<gene>
    <name evidence="2" type="ORF">ACHAXA_002266</name>
</gene>
<sequence>MGNFLVEFFCGPCLDNSAVEDPRQDGPFRERKQFPQRQSRSQQRLDVVGGSSSELRKCTSIPESDDRGRITDDDNGNNSVKTTSNRDLERQRSRSSHRHSRSDDASVMTASLVETYRGYSTDDREEYLDQQSVIRRSLKDVARSKRMNRGEGRPSQRQIGMVNVPEQSQPSTVTNQTSETSALESWIKKTACAGDPDGVVDYDNVTTISKASKNPYGVLGLDDGASPREIHRTYKHKMKETLRSGGSDQAFADVDNAYRRIKADIARRESRKERRRMSQQANGVGIKKASRRKSQSGSSHSSDDSSDSAKSRIGKRLKDHRELVKGLFNSDNSASHKTNFPSSGSVSGRGQVTTLKKSIKSQSKALSEMNLVAVEAGAVNVNEQNQSIQNNCFYLSLAASYLSGAGAFDEDPTLPYYLKTKNDSAPADKIDTVRLENKQKQNTMSLALHLKRAIESAVLLVHPEWAKTGMVGEEVQAFSDFLVYALDSNSVLGHWAIAVFDEASGFVDIYRGRHYGKIYPPTKCRPDPRRVGKNDTAAVKWRYKECNEGAKRGNTLTLRYVDSHYQPLLPELTKMKDEGGRDVDCRQARPTLEDILTTLDKWNVLHVVTDGRA</sequence>
<reference evidence="2 3" key="1">
    <citation type="submission" date="2024-10" db="EMBL/GenBank/DDBJ databases">
        <title>Updated reference genomes for cyclostephanoid diatoms.</title>
        <authorList>
            <person name="Roberts W.R."/>
            <person name="Alverson A.J."/>
        </authorList>
    </citation>
    <scope>NUCLEOTIDE SEQUENCE [LARGE SCALE GENOMIC DNA]</scope>
    <source>
        <strain evidence="2 3">AJA228-03</strain>
    </source>
</reference>
<feature type="region of interest" description="Disordered" evidence="1">
    <location>
        <begin position="327"/>
        <end position="351"/>
    </location>
</feature>
<dbReference type="Proteomes" id="UP001530377">
    <property type="component" value="Unassembled WGS sequence"/>
</dbReference>
<feature type="region of interest" description="Disordered" evidence="1">
    <location>
        <begin position="265"/>
        <end position="313"/>
    </location>
</feature>
<feature type="compositionally biased region" description="Basic and acidic residues" evidence="1">
    <location>
        <begin position="301"/>
        <end position="310"/>
    </location>
</feature>
<dbReference type="AlphaFoldDB" id="A0ABD3RV01"/>
<evidence type="ECO:0008006" key="4">
    <source>
        <dbReference type="Google" id="ProtNLM"/>
    </source>
</evidence>
<evidence type="ECO:0000313" key="2">
    <source>
        <dbReference type="EMBL" id="KAL3815850.1"/>
    </source>
</evidence>
<keyword evidence="3" id="KW-1185">Reference proteome</keyword>
<accession>A0ABD3RV01</accession>
<dbReference type="InterPro" id="IPR036869">
    <property type="entry name" value="J_dom_sf"/>
</dbReference>
<comment type="caution">
    <text evidence="2">The sequence shown here is derived from an EMBL/GenBank/DDBJ whole genome shotgun (WGS) entry which is preliminary data.</text>
</comment>
<protein>
    <recommendedName>
        <fullName evidence="4">Ubiquitin-like protease family profile domain-containing protein</fullName>
    </recommendedName>
</protein>
<organism evidence="2 3">
    <name type="scientific">Cyclostephanos tholiformis</name>
    <dbReference type="NCBI Taxonomy" id="382380"/>
    <lineage>
        <taxon>Eukaryota</taxon>
        <taxon>Sar</taxon>
        <taxon>Stramenopiles</taxon>
        <taxon>Ochrophyta</taxon>
        <taxon>Bacillariophyta</taxon>
        <taxon>Coscinodiscophyceae</taxon>
        <taxon>Thalassiosirophycidae</taxon>
        <taxon>Stephanodiscales</taxon>
        <taxon>Stephanodiscaceae</taxon>
        <taxon>Cyclostephanos</taxon>
    </lineage>
</organism>
<dbReference type="EMBL" id="JALLPB020000179">
    <property type="protein sequence ID" value="KAL3815850.1"/>
    <property type="molecule type" value="Genomic_DNA"/>
</dbReference>
<proteinExistence type="predicted"/>
<feature type="compositionally biased region" description="Basic and acidic residues" evidence="1">
    <location>
        <begin position="20"/>
        <end position="33"/>
    </location>
</feature>
<feature type="compositionally biased region" description="Polar residues" evidence="1">
    <location>
        <begin position="329"/>
        <end position="351"/>
    </location>
</feature>
<dbReference type="Gene3D" id="1.10.287.110">
    <property type="entry name" value="DnaJ domain"/>
    <property type="match status" value="1"/>
</dbReference>